<reference evidence="1" key="1">
    <citation type="journal article" date="2021" name="Mol. Plant Pathol.">
        <title>A 20-kb lineage-specific genomic region tames virulence in pathogenic amphidiploid Verticillium longisporum.</title>
        <authorList>
            <person name="Harting R."/>
            <person name="Starke J."/>
            <person name="Kusch H."/>
            <person name="Poggeler S."/>
            <person name="Maurus I."/>
            <person name="Schluter R."/>
            <person name="Landesfeind M."/>
            <person name="Bulla I."/>
            <person name="Nowrousian M."/>
            <person name="de Jonge R."/>
            <person name="Stahlhut G."/>
            <person name="Hoff K.J."/>
            <person name="Asshauer K.P."/>
            <person name="Thurmer A."/>
            <person name="Stanke M."/>
            <person name="Daniel R."/>
            <person name="Morgenstern B."/>
            <person name="Thomma B.P.H.J."/>
            <person name="Kronstad J.W."/>
            <person name="Braus-Stromeyer S.A."/>
            <person name="Braus G.H."/>
        </authorList>
    </citation>
    <scope>NUCLEOTIDE SEQUENCE</scope>
    <source>
        <strain evidence="1">Vl32</strain>
    </source>
</reference>
<accession>A0A8I2ZRV0</accession>
<evidence type="ECO:0000313" key="2">
    <source>
        <dbReference type="Proteomes" id="UP000689129"/>
    </source>
</evidence>
<name>A0A8I2ZRV0_VERLO</name>
<dbReference type="AlphaFoldDB" id="A0A8I2ZRV0"/>
<dbReference type="EMBL" id="JAEMWZ010000091">
    <property type="protein sequence ID" value="KAG7137158.1"/>
    <property type="molecule type" value="Genomic_DNA"/>
</dbReference>
<comment type="caution">
    <text evidence="1">The sequence shown here is derived from an EMBL/GenBank/DDBJ whole genome shotgun (WGS) entry which is preliminary data.</text>
</comment>
<proteinExistence type="predicted"/>
<sequence>MLQEITDFVAARRLGPLRIMGHHSDFHFHGFLPETWNPNTRPDRLVIGHVLGKIPNHGSRRLVVERHMVRIDPEDLRPALADSVLEVLLDIGERTVNLGVDFCLERAVIVPAALPLMSESEFVNEEDAACSMPSCRDVLGDSPWPEHSILSPTRTA</sequence>
<evidence type="ECO:0000313" key="1">
    <source>
        <dbReference type="EMBL" id="KAG7137158.1"/>
    </source>
</evidence>
<gene>
    <name evidence="1" type="ORF">HYQ45_005414</name>
</gene>
<dbReference type="Proteomes" id="UP000689129">
    <property type="component" value="Unassembled WGS sequence"/>
</dbReference>
<protein>
    <submittedName>
        <fullName evidence="1">Uncharacterized protein</fullName>
    </submittedName>
</protein>
<organism evidence="1 2">
    <name type="scientific">Verticillium longisporum</name>
    <name type="common">Verticillium dahliae var. longisporum</name>
    <dbReference type="NCBI Taxonomy" id="100787"/>
    <lineage>
        <taxon>Eukaryota</taxon>
        <taxon>Fungi</taxon>
        <taxon>Dikarya</taxon>
        <taxon>Ascomycota</taxon>
        <taxon>Pezizomycotina</taxon>
        <taxon>Sordariomycetes</taxon>
        <taxon>Hypocreomycetidae</taxon>
        <taxon>Glomerellales</taxon>
        <taxon>Plectosphaerellaceae</taxon>
        <taxon>Verticillium</taxon>
    </lineage>
</organism>